<comment type="caution">
    <text evidence="2">The sequence shown here is derived from an EMBL/GenBank/DDBJ whole genome shotgun (WGS) entry which is preliminary data.</text>
</comment>
<reference evidence="2" key="2">
    <citation type="submission" date="2020-09" db="EMBL/GenBank/DDBJ databases">
        <authorList>
            <person name="Sun Q."/>
            <person name="Kim S."/>
        </authorList>
    </citation>
    <scope>NUCLEOTIDE SEQUENCE</scope>
    <source>
        <strain evidence="2">KCTC 32513</strain>
    </source>
</reference>
<dbReference type="Proteomes" id="UP000634004">
    <property type="component" value="Unassembled WGS sequence"/>
</dbReference>
<gene>
    <name evidence="2" type="ORF">GCM10009069_05240</name>
</gene>
<evidence type="ECO:0000259" key="1">
    <source>
        <dbReference type="Pfam" id="PF03102"/>
    </source>
</evidence>
<reference evidence="2" key="1">
    <citation type="journal article" date="2014" name="Int. J. Syst. Evol. Microbiol.">
        <title>Complete genome sequence of Corynebacterium casei LMG S-19264T (=DSM 44701T), isolated from a smear-ripened cheese.</title>
        <authorList>
            <consortium name="US DOE Joint Genome Institute (JGI-PGF)"/>
            <person name="Walter F."/>
            <person name="Albersmeier A."/>
            <person name="Kalinowski J."/>
            <person name="Ruckert C."/>
        </authorList>
    </citation>
    <scope>NUCLEOTIDE SEQUENCE</scope>
    <source>
        <strain evidence="2">KCTC 32513</strain>
    </source>
</reference>
<dbReference type="Gene3D" id="3.90.1210.10">
    <property type="entry name" value="Antifreeze-like/N-acetylneuraminic acid synthase C-terminal domain"/>
    <property type="match status" value="1"/>
</dbReference>
<evidence type="ECO:0000313" key="2">
    <source>
        <dbReference type="EMBL" id="GHA85078.1"/>
    </source>
</evidence>
<dbReference type="SUPFAM" id="SSF51569">
    <property type="entry name" value="Aldolase"/>
    <property type="match status" value="1"/>
</dbReference>
<sequence>MVDNNLINAAVQANRCFIIAEIGVNHNGDIATAKAMIDAAAETGVDAVKFQIYRTEELVTPHANKAAYQLATTGAKDAQQWSMLKALELTNEQHRTLRNYCSEIGVPYICTPYDIASARFLAEELEVAAIKVASSDATNIPFLRNLDDLDCPVILSTGMCSIDEVRAAVAALAKTNDRGELYVLQCTSNYPAPAEEANLRVMSRMFIEFGCPVGFSDHTVGSEVAILAVAHGAQIIEKHFTLDRSMIGPDHLASSEPSEFADLVASLRRVELILGSPDKTVTDAERENKSLMQKGVYFRHAKTAGEIIAIEDVAFKRPAATLSPADADKIVGKALAYDVAKNQAVEWMCFTTVKQ</sequence>
<dbReference type="RefSeq" id="WP_189495140.1">
    <property type="nucleotide sequence ID" value="NZ_BMZH01000002.1"/>
</dbReference>
<dbReference type="InterPro" id="IPR036732">
    <property type="entry name" value="AFP_Neu5c_C_sf"/>
</dbReference>
<name>A0A8J3G135_9PROT</name>
<organism evidence="2 3">
    <name type="scientific">Algimonas arctica</name>
    <dbReference type="NCBI Taxonomy" id="1479486"/>
    <lineage>
        <taxon>Bacteria</taxon>
        <taxon>Pseudomonadati</taxon>
        <taxon>Pseudomonadota</taxon>
        <taxon>Alphaproteobacteria</taxon>
        <taxon>Maricaulales</taxon>
        <taxon>Robiginitomaculaceae</taxon>
        <taxon>Algimonas</taxon>
    </lineage>
</organism>
<dbReference type="GO" id="GO:0047444">
    <property type="term" value="F:N-acylneuraminate-9-phosphate synthase activity"/>
    <property type="evidence" value="ECO:0007669"/>
    <property type="project" value="TreeGrafter"/>
</dbReference>
<dbReference type="AlphaFoldDB" id="A0A8J3G135"/>
<dbReference type="InterPro" id="IPR013132">
    <property type="entry name" value="PseI/NeuA/B-like_N"/>
</dbReference>
<keyword evidence="3" id="KW-1185">Reference proteome</keyword>
<dbReference type="EMBL" id="BMZH01000002">
    <property type="protein sequence ID" value="GHA85078.1"/>
    <property type="molecule type" value="Genomic_DNA"/>
</dbReference>
<dbReference type="PANTHER" id="PTHR42966:SF1">
    <property type="entry name" value="SIALIC ACID SYNTHASE"/>
    <property type="match status" value="1"/>
</dbReference>
<proteinExistence type="predicted"/>
<feature type="domain" description="PseI/NeuA/B-like" evidence="1">
    <location>
        <begin position="36"/>
        <end position="278"/>
    </location>
</feature>
<dbReference type="InterPro" id="IPR057736">
    <property type="entry name" value="SAF_PseI/NeuA/NeuB"/>
</dbReference>
<evidence type="ECO:0000313" key="3">
    <source>
        <dbReference type="Proteomes" id="UP000634004"/>
    </source>
</evidence>
<dbReference type="Gene3D" id="3.20.20.70">
    <property type="entry name" value="Aldolase class I"/>
    <property type="match status" value="1"/>
</dbReference>
<dbReference type="Pfam" id="PF03102">
    <property type="entry name" value="NeuB"/>
    <property type="match status" value="1"/>
</dbReference>
<dbReference type="InterPro" id="IPR051690">
    <property type="entry name" value="PseI-like"/>
</dbReference>
<dbReference type="CDD" id="cd11615">
    <property type="entry name" value="SAF_NeuB_like"/>
    <property type="match status" value="1"/>
</dbReference>
<dbReference type="GO" id="GO:0016051">
    <property type="term" value="P:carbohydrate biosynthetic process"/>
    <property type="evidence" value="ECO:0007669"/>
    <property type="project" value="InterPro"/>
</dbReference>
<dbReference type="PANTHER" id="PTHR42966">
    <property type="entry name" value="N-ACETYLNEURAMINATE SYNTHASE"/>
    <property type="match status" value="1"/>
</dbReference>
<dbReference type="InterPro" id="IPR013785">
    <property type="entry name" value="Aldolase_TIM"/>
</dbReference>
<protein>
    <submittedName>
        <fullName evidence="2">N-acetylneuraminate synthase</fullName>
    </submittedName>
</protein>
<dbReference type="SUPFAM" id="SSF51269">
    <property type="entry name" value="AFP III-like domain"/>
    <property type="match status" value="1"/>
</dbReference>
<accession>A0A8J3G135</accession>